<accession>A0A1H9EKS6</accession>
<evidence type="ECO:0000259" key="3">
    <source>
        <dbReference type="Pfam" id="PF02230"/>
    </source>
</evidence>
<dbReference type="OrthoDB" id="9801763at2"/>
<dbReference type="RefSeq" id="WP_093284035.1">
    <property type="nucleotide sequence ID" value="NZ_FOFS01000005.1"/>
</dbReference>
<evidence type="ECO:0000256" key="1">
    <source>
        <dbReference type="ARBA" id="ARBA00006499"/>
    </source>
</evidence>
<dbReference type="AlphaFoldDB" id="A0A1H9EKS6"/>
<organism evidence="4 5">
    <name type="scientific">Solimonas aquatica</name>
    <dbReference type="NCBI Taxonomy" id="489703"/>
    <lineage>
        <taxon>Bacteria</taxon>
        <taxon>Pseudomonadati</taxon>
        <taxon>Pseudomonadota</taxon>
        <taxon>Gammaproteobacteria</taxon>
        <taxon>Nevskiales</taxon>
        <taxon>Nevskiaceae</taxon>
        <taxon>Solimonas</taxon>
    </lineage>
</organism>
<dbReference type="InterPro" id="IPR050565">
    <property type="entry name" value="LYPA1-2/EST-like"/>
</dbReference>
<evidence type="ECO:0000313" key="5">
    <source>
        <dbReference type="Proteomes" id="UP000199233"/>
    </source>
</evidence>
<name>A0A1H9EKS6_9GAMM</name>
<evidence type="ECO:0000313" key="4">
    <source>
        <dbReference type="EMBL" id="SEQ26324.1"/>
    </source>
</evidence>
<feature type="domain" description="Phospholipase/carboxylesterase/thioesterase" evidence="3">
    <location>
        <begin position="7"/>
        <end position="219"/>
    </location>
</feature>
<evidence type="ECO:0000256" key="2">
    <source>
        <dbReference type="ARBA" id="ARBA00022801"/>
    </source>
</evidence>
<dbReference type="STRING" id="489703.SAMN04488038_10575"/>
<dbReference type="Proteomes" id="UP000199233">
    <property type="component" value="Unassembled WGS sequence"/>
</dbReference>
<keyword evidence="5" id="KW-1185">Reference proteome</keyword>
<dbReference type="PANTHER" id="PTHR10655">
    <property type="entry name" value="LYSOPHOSPHOLIPASE-RELATED"/>
    <property type="match status" value="1"/>
</dbReference>
<dbReference type="InterPro" id="IPR029058">
    <property type="entry name" value="AB_hydrolase_fold"/>
</dbReference>
<dbReference type="InterPro" id="IPR003140">
    <property type="entry name" value="PLipase/COase/thioEstase"/>
</dbReference>
<dbReference type="GO" id="GO:0016787">
    <property type="term" value="F:hydrolase activity"/>
    <property type="evidence" value="ECO:0007669"/>
    <property type="project" value="UniProtKB-KW"/>
</dbReference>
<dbReference type="EMBL" id="FOFS01000005">
    <property type="protein sequence ID" value="SEQ26324.1"/>
    <property type="molecule type" value="Genomic_DNA"/>
</dbReference>
<sequence length="227" mass="24648">MNLIENAEEVILEPQRPARAAVIWLHGLGADGYDFVPMIPELELPGDAAVRFIFPHAPVRPVTLNNGLPMRAWYDILGLDGTARADAEGIAASQQRLLGYLRQQRESGIAAARILLAGFSQGGAIVLHTGLRLPETIGGLIALSTYLPLHERLAAEASAASKQAPLFMAHGRHDAIVPCSWGERSMQLIQAQGYEVQWQRYAMAHEVCDEEIGDLSRWLGARLAAAG</sequence>
<reference evidence="4 5" key="1">
    <citation type="submission" date="2016-10" db="EMBL/GenBank/DDBJ databases">
        <authorList>
            <person name="de Groot N.N."/>
        </authorList>
    </citation>
    <scope>NUCLEOTIDE SEQUENCE [LARGE SCALE GENOMIC DNA]</scope>
    <source>
        <strain evidence="4 5">DSM 25927</strain>
    </source>
</reference>
<comment type="similarity">
    <text evidence="1">Belongs to the AB hydrolase superfamily. AB hydrolase 2 family.</text>
</comment>
<proteinExistence type="inferred from homology"/>
<dbReference type="PANTHER" id="PTHR10655:SF17">
    <property type="entry name" value="LYSOPHOSPHOLIPASE-LIKE PROTEIN 1"/>
    <property type="match status" value="1"/>
</dbReference>
<protein>
    <submittedName>
        <fullName evidence="4">Phospholipase/carboxylesterase</fullName>
    </submittedName>
</protein>
<dbReference type="Pfam" id="PF02230">
    <property type="entry name" value="Abhydrolase_2"/>
    <property type="match status" value="1"/>
</dbReference>
<gene>
    <name evidence="4" type="ORF">SAMN04488038_10575</name>
</gene>
<keyword evidence="2" id="KW-0378">Hydrolase</keyword>
<dbReference type="SUPFAM" id="SSF53474">
    <property type="entry name" value="alpha/beta-Hydrolases"/>
    <property type="match status" value="1"/>
</dbReference>
<dbReference type="Gene3D" id="3.40.50.1820">
    <property type="entry name" value="alpha/beta hydrolase"/>
    <property type="match status" value="1"/>
</dbReference>